<dbReference type="Pfam" id="PF03184">
    <property type="entry name" value="DDE_1"/>
    <property type="match status" value="1"/>
</dbReference>
<sequence>RACTSGGTRRGQRVKDKLPVYLKHVGKTNRKAWMASTTSVLQPLDNGVIQNVKLKYRKLMLQHLIACMDHCRKVPDMTTKINVLNAITFLSHLAKNVKGETIRTCF</sequence>
<feature type="non-terminal residue" evidence="2">
    <location>
        <position position="106"/>
    </location>
</feature>
<dbReference type="InterPro" id="IPR004875">
    <property type="entry name" value="DDE_SF_endonuclease_dom"/>
</dbReference>
<feature type="domain" description="DDE-1" evidence="1">
    <location>
        <begin position="35"/>
        <end position="106"/>
    </location>
</feature>
<proteinExistence type="predicted"/>
<evidence type="ECO:0000259" key="1">
    <source>
        <dbReference type="Pfam" id="PF03184"/>
    </source>
</evidence>
<protein>
    <recommendedName>
        <fullName evidence="1">DDE-1 domain-containing protein</fullName>
    </recommendedName>
</protein>
<reference evidence="2" key="1">
    <citation type="submission" date="2013-04" db="EMBL/GenBank/DDBJ databases">
        <authorList>
            <person name="Qu J."/>
            <person name="Murali S.C."/>
            <person name="Bandaranaike D."/>
            <person name="Bellair M."/>
            <person name="Blankenburg K."/>
            <person name="Chao H."/>
            <person name="Dinh H."/>
            <person name="Doddapaneni H."/>
            <person name="Downs B."/>
            <person name="Dugan-Rocha S."/>
            <person name="Elkadiri S."/>
            <person name="Gnanaolivu R.D."/>
            <person name="Hernandez B."/>
            <person name="Javaid M."/>
            <person name="Jayaseelan J.C."/>
            <person name="Lee S."/>
            <person name="Li M."/>
            <person name="Ming W."/>
            <person name="Munidasa M."/>
            <person name="Muniz J."/>
            <person name="Nguyen L."/>
            <person name="Ongeri F."/>
            <person name="Osuji N."/>
            <person name="Pu L.-L."/>
            <person name="Puazo M."/>
            <person name="Qu C."/>
            <person name="Quiroz J."/>
            <person name="Raj R."/>
            <person name="Weissenberger G."/>
            <person name="Xin Y."/>
            <person name="Zou X."/>
            <person name="Han Y."/>
            <person name="Richards S."/>
            <person name="Worley K."/>
            <person name="Muzny D."/>
            <person name="Gibbs R."/>
        </authorList>
    </citation>
    <scope>NUCLEOTIDE SEQUENCE</scope>
    <source>
        <strain evidence="2">Sampled in the wild</strain>
    </source>
</reference>
<comment type="caution">
    <text evidence="2">The sequence shown here is derived from an EMBL/GenBank/DDBJ whole genome shotgun (WGS) entry which is preliminary data.</text>
</comment>
<dbReference type="AlphaFoldDB" id="A0A8K0P8L0"/>
<name>A0A8K0P8L0_LADFU</name>
<dbReference type="EMBL" id="KZ311331">
    <property type="protein sequence ID" value="KAG8240095.1"/>
    <property type="molecule type" value="Genomic_DNA"/>
</dbReference>
<evidence type="ECO:0000313" key="3">
    <source>
        <dbReference type="Proteomes" id="UP000792457"/>
    </source>
</evidence>
<dbReference type="OrthoDB" id="6778658at2759"/>
<organism evidence="2 3">
    <name type="scientific">Ladona fulva</name>
    <name type="common">Scarce chaser dragonfly</name>
    <name type="synonym">Libellula fulva</name>
    <dbReference type="NCBI Taxonomy" id="123851"/>
    <lineage>
        <taxon>Eukaryota</taxon>
        <taxon>Metazoa</taxon>
        <taxon>Ecdysozoa</taxon>
        <taxon>Arthropoda</taxon>
        <taxon>Hexapoda</taxon>
        <taxon>Insecta</taxon>
        <taxon>Pterygota</taxon>
        <taxon>Palaeoptera</taxon>
        <taxon>Odonata</taxon>
        <taxon>Epiprocta</taxon>
        <taxon>Anisoptera</taxon>
        <taxon>Libelluloidea</taxon>
        <taxon>Libellulidae</taxon>
        <taxon>Ladona</taxon>
    </lineage>
</organism>
<evidence type="ECO:0000313" key="2">
    <source>
        <dbReference type="EMBL" id="KAG8240095.1"/>
    </source>
</evidence>
<keyword evidence="3" id="KW-1185">Reference proteome</keyword>
<dbReference type="GO" id="GO:0003676">
    <property type="term" value="F:nucleic acid binding"/>
    <property type="evidence" value="ECO:0007669"/>
    <property type="project" value="InterPro"/>
</dbReference>
<gene>
    <name evidence="2" type="ORF">J437_LFUL019314</name>
</gene>
<dbReference type="Proteomes" id="UP000792457">
    <property type="component" value="Unassembled WGS sequence"/>
</dbReference>
<reference evidence="2" key="2">
    <citation type="submission" date="2017-10" db="EMBL/GenBank/DDBJ databases">
        <title>Ladona fulva Genome sequencing and assembly.</title>
        <authorList>
            <person name="Murali S."/>
            <person name="Richards S."/>
            <person name="Bandaranaike D."/>
            <person name="Bellair M."/>
            <person name="Blankenburg K."/>
            <person name="Chao H."/>
            <person name="Dinh H."/>
            <person name="Doddapaneni H."/>
            <person name="Dugan-Rocha S."/>
            <person name="Elkadiri S."/>
            <person name="Gnanaolivu R."/>
            <person name="Hernandez B."/>
            <person name="Skinner E."/>
            <person name="Javaid M."/>
            <person name="Lee S."/>
            <person name="Li M."/>
            <person name="Ming W."/>
            <person name="Munidasa M."/>
            <person name="Muniz J."/>
            <person name="Nguyen L."/>
            <person name="Hughes D."/>
            <person name="Osuji N."/>
            <person name="Pu L.-L."/>
            <person name="Puazo M."/>
            <person name="Qu C."/>
            <person name="Quiroz J."/>
            <person name="Raj R."/>
            <person name="Weissenberger G."/>
            <person name="Xin Y."/>
            <person name="Zou X."/>
            <person name="Han Y."/>
            <person name="Worley K."/>
            <person name="Muzny D."/>
            <person name="Gibbs R."/>
        </authorList>
    </citation>
    <scope>NUCLEOTIDE SEQUENCE</scope>
    <source>
        <strain evidence="2">Sampled in the wild</strain>
    </source>
</reference>
<accession>A0A8K0P8L0</accession>